<keyword evidence="1" id="KW-0812">Transmembrane</keyword>
<evidence type="ECO:0000256" key="1">
    <source>
        <dbReference type="SAM" id="Phobius"/>
    </source>
</evidence>
<dbReference type="GO" id="GO:0000271">
    <property type="term" value="P:polysaccharide biosynthetic process"/>
    <property type="evidence" value="ECO:0007669"/>
    <property type="project" value="TreeGrafter"/>
</dbReference>
<dbReference type="GO" id="GO:0016747">
    <property type="term" value="F:acyltransferase activity, transferring groups other than amino-acyl groups"/>
    <property type="evidence" value="ECO:0007669"/>
    <property type="project" value="InterPro"/>
</dbReference>
<gene>
    <name evidence="3" type="ORF">H9L24_16000</name>
</gene>
<keyword evidence="1" id="KW-1133">Transmembrane helix</keyword>
<dbReference type="PANTHER" id="PTHR23028">
    <property type="entry name" value="ACETYLTRANSFERASE"/>
    <property type="match status" value="1"/>
</dbReference>
<organism evidence="3 4">
    <name type="scientific">Paenacidovorax monticola</name>
    <dbReference type="NCBI Taxonomy" id="1926868"/>
    <lineage>
        <taxon>Bacteria</taxon>
        <taxon>Pseudomonadati</taxon>
        <taxon>Pseudomonadota</taxon>
        <taxon>Betaproteobacteria</taxon>
        <taxon>Burkholderiales</taxon>
        <taxon>Comamonadaceae</taxon>
        <taxon>Paenacidovorax</taxon>
    </lineage>
</organism>
<evidence type="ECO:0000313" key="3">
    <source>
        <dbReference type="EMBL" id="QNP58505.1"/>
    </source>
</evidence>
<proteinExistence type="predicted"/>
<feature type="transmembrane region" description="Helical" evidence="1">
    <location>
        <begin position="28"/>
        <end position="49"/>
    </location>
</feature>
<dbReference type="AlphaFoldDB" id="A0A7H0HD89"/>
<evidence type="ECO:0000313" key="4">
    <source>
        <dbReference type="Proteomes" id="UP000516057"/>
    </source>
</evidence>
<dbReference type="Proteomes" id="UP000516057">
    <property type="component" value="Chromosome"/>
</dbReference>
<dbReference type="KEGG" id="amon:H9L24_16000"/>
<keyword evidence="3" id="KW-0808">Transferase</keyword>
<keyword evidence="4" id="KW-1185">Reference proteome</keyword>
<dbReference type="RefSeq" id="WP_187735492.1">
    <property type="nucleotide sequence ID" value="NZ_CP060790.1"/>
</dbReference>
<feature type="transmembrane region" description="Helical" evidence="1">
    <location>
        <begin position="122"/>
        <end position="141"/>
    </location>
</feature>
<dbReference type="Pfam" id="PF01757">
    <property type="entry name" value="Acyl_transf_3"/>
    <property type="match status" value="1"/>
</dbReference>
<feature type="transmembrane region" description="Helical" evidence="1">
    <location>
        <begin position="70"/>
        <end position="91"/>
    </location>
</feature>
<keyword evidence="1" id="KW-0472">Membrane</keyword>
<dbReference type="InterPro" id="IPR002656">
    <property type="entry name" value="Acyl_transf_3_dom"/>
</dbReference>
<evidence type="ECO:0000259" key="2">
    <source>
        <dbReference type="Pfam" id="PF01757"/>
    </source>
</evidence>
<dbReference type="EMBL" id="CP060790">
    <property type="protein sequence ID" value="QNP58505.1"/>
    <property type="molecule type" value="Genomic_DNA"/>
</dbReference>
<feature type="transmembrane region" description="Helical" evidence="1">
    <location>
        <begin position="298"/>
        <end position="316"/>
    </location>
</feature>
<protein>
    <submittedName>
        <fullName evidence="3">Acyltransferase</fullName>
    </submittedName>
</protein>
<reference evidence="3 4" key="1">
    <citation type="submission" date="2020-08" db="EMBL/GenBank/DDBJ databases">
        <title>Genome sequence of Acidovorax monticola KACC 19171T.</title>
        <authorList>
            <person name="Hyun D.-W."/>
            <person name="Bae J.-W."/>
        </authorList>
    </citation>
    <scope>NUCLEOTIDE SEQUENCE [LARGE SCALE GENOMIC DNA]</scope>
    <source>
        <strain evidence="3 4">KACC 19171</strain>
    </source>
</reference>
<feature type="transmembrane region" description="Helical" evidence="1">
    <location>
        <begin position="206"/>
        <end position="228"/>
    </location>
</feature>
<feature type="transmembrane region" description="Helical" evidence="1">
    <location>
        <begin position="175"/>
        <end position="194"/>
    </location>
</feature>
<keyword evidence="3" id="KW-0012">Acyltransferase</keyword>
<dbReference type="GO" id="GO:0016020">
    <property type="term" value="C:membrane"/>
    <property type="evidence" value="ECO:0007669"/>
    <property type="project" value="TreeGrafter"/>
</dbReference>
<dbReference type="InterPro" id="IPR050879">
    <property type="entry name" value="Acyltransferase_3"/>
</dbReference>
<feature type="domain" description="Acyltransferase 3" evidence="2">
    <location>
        <begin position="5"/>
        <end position="317"/>
    </location>
</feature>
<feature type="transmembrane region" description="Helical" evidence="1">
    <location>
        <begin position="234"/>
        <end position="251"/>
    </location>
</feature>
<name>A0A7H0HD89_9BURK</name>
<dbReference type="PANTHER" id="PTHR23028:SF53">
    <property type="entry name" value="ACYL_TRANSF_3 DOMAIN-CONTAINING PROTEIN"/>
    <property type="match status" value="1"/>
</dbReference>
<feature type="transmembrane region" description="Helical" evidence="1">
    <location>
        <begin position="272"/>
        <end position="292"/>
    </location>
</feature>
<accession>A0A7H0HD89</accession>
<sequence>MLGSLRLFLALSVVVAHLTDNVRFFSHWGVFAVFGFYLISGYLITTILHETYSFQFPAFAINRFLRLFPIYYILAIATAFIINLSSGASTFHPAWLVQTRWQDIFGNMFIIPFEFYDSSFRLVPPTWSVAVELVNYFLLWLIVARNRLLAVLTFLIAATYHIAIFMSGADWGRRYYPAYAALLPFSMGALIYFFRNMTSNPISRFGSPVTGISCAAWLINLALCGLTGGAGSEFFNFFFYTNLGLFAIFLYTTVTPPGENLKIKWDKELGDLAYPVFLTHWVVGYVMSQYFLSGPRRGMTLFIASLIPIILVSYALSKIANRLIEPLRSKVRSSAKSEIATPVPN</sequence>
<feature type="transmembrane region" description="Helical" evidence="1">
    <location>
        <begin position="148"/>
        <end position="169"/>
    </location>
</feature>